<feature type="compositionally biased region" description="Basic residues" evidence="1">
    <location>
        <begin position="1"/>
        <end position="10"/>
    </location>
</feature>
<comment type="caution">
    <text evidence="2">The sequence shown here is derived from an EMBL/GenBank/DDBJ whole genome shotgun (WGS) entry which is preliminary data.</text>
</comment>
<organism evidence="2 3">
    <name type="scientific">Penicillium argentinense</name>
    <dbReference type="NCBI Taxonomy" id="1131581"/>
    <lineage>
        <taxon>Eukaryota</taxon>
        <taxon>Fungi</taxon>
        <taxon>Dikarya</taxon>
        <taxon>Ascomycota</taxon>
        <taxon>Pezizomycotina</taxon>
        <taxon>Eurotiomycetes</taxon>
        <taxon>Eurotiomycetidae</taxon>
        <taxon>Eurotiales</taxon>
        <taxon>Aspergillaceae</taxon>
        <taxon>Penicillium</taxon>
    </lineage>
</organism>
<name>A0A9W9KBE5_9EURO</name>
<reference evidence="2" key="1">
    <citation type="submission" date="2022-11" db="EMBL/GenBank/DDBJ databases">
        <authorList>
            <person name="Petersen C."/>
        </authorList>
    </citation>
    <scope>NUCLEOTIDE SEQUENCE</scope>
    <source>
        <strain evidence="2">IBT 30761</strain>
    </source>
</reference>
<feature type="region of interest" description="Disordered" evidence="1">
    <location>
        <begin position="1"/>
        <end position="43"/>
    </location>
</feature>
<evidence type="ECO:0000313" key="2">
    <source>
        <dbReference type="EMBL" id="KAJ5098867.1"/>
    </source>
</evidence>
<gene>
    <name evidence="2" type="ORF">N7532_005868</name>
</gene>
<sequence>MAAGQHRQRHAIPSGARREKNSGGGILTRDQRGRYHGWSRSQIKESRIREVDSRWMGIISRCAAKLGGRGRAVWQLAEADEDGSLTAHKAVMGEKGGDESTKGGVGGDGGDGR</sequence>
<keyword evidence="3" id="KW-1185">Reference proteome</keyword>
<proteinExistence type="predicted"/>
<accession>A0A9W9KBE5</accession>
<dbReference type="AlphaFoldDB" id="A0A9W9KBE5"/>
<reference evidence="2" key="2">
    <citation type="journal article" date="2023" name="IMA Fungus">
        <title>Comparative genomic study of the Penicillium genus elucidates a diverse pangenome and 15 lateral gene transfer events.</title>
        <authorList>
            <person name="Petersen C."/>
            <person name="Sorensen T."/>
            <person name="Nielsen M.R."/>
            <person name="Sondergaard T.E."/>
            <person name="Sorensen J.L."/>
            <person name="Fitzpatrick D.A."/>
            <person name="Frisvad J.C."/>
            <person name="Nielsen K.L."/>
        </authorList>
    </citation>
    <scope>NUCLEOTIDE SEQUENCE</scope>
    <source>
        <strain evidence="2">IBT 30761</strain>
    </source>
</reference>
<dbReference type="RefSeq" id="XP_056474521.1">
    <property type="nucleotide sequence ID" value="XM_056618362.1"/>
</dbReference>
<dbReference type="GeneID" id="81357341"/>
<feature type="compositionally biased region" description="Basic and acidic residues" evidence="1">
    <location>
        <begin position="91"/>
        <end position="101"/>
    </location>
</feature>
<feature type="compositionally biased region" description="Gly residues" evidence="1">
    <location>
        <begin position="103"/>
        <end position="113"/>
    </location>
</feature>
<feature type="region of interest" description="Disordered" evidence="1">
    <location>
        <begin position="83"/>
        <end position="113"/>
    </location>
</feature>
<evidence type="ECO:0000256" key="1">
    <source>
        <dbReference type="SAM" id="MobiDB-lite"/>
    </source>
</evidence>
<evidence type="ECO:0000313" key="3">
    <source>
        <dbReference type="Proteomes" id="UP001149074"/>
    </source>
</evidence>
<dbReference type="Proteomes" id="UP001149074">
    <property type="component" value="Unassembled WGS sequence"/>
</dbReference>
<dbReference type="EMBL" id="JAPQKI010000005">
    <property type="protein sequence ID" value="KAJ5098867.1"/>
    <property type="molecule type" value="Genomic_DNA"/>
</dbReference>
<protein>
    <submittedName>
        <fullName evidence="2">Uncharacterized protein</fullName>
    </submittedName>
</protein>